<dbReference type="EMBL" id="KZ857554">
    <property type="protein sequence ID" value="RDX40468.1"/>
    <property type="molecule type" value="Genomic_DNA"/>
</dbReference>
<reference evidence="2 3" key="1">
    <citation type="journal article" date="2018" name="Biotechnol. Biofuels">
        <title>Integrative visual omics of the white-rot fungus Polyporus brumalis exposes the biotechnological potential of its oxidative enzymes for delignifying raw plant biomass.</title>
        <authorList>
            <person name="Miyauchi S."/>
            <person name="Rancon A."/>
            <person name="Drula E."/>
            <person name="Hage H."/>
            <person name="Chaduli D."/>
            <person name="Favel A."/>
            <person name="Grisel S."/>
            <person name="Henrissat B."/>
            <person name="Herpoel-Gimbert I."/>
            <person name="Ruiz-Duenas F.J."/>
            <person name="Chevret D."/>
            <person name="Hainaut M."/>
            <person name="Lin J."/>
            <person name="Wang M."/>
            <person name="Pangilinan J."/>
            <person name="Lipzen A."/>
            <person name="Lesage-Meessen L."/>
            <person name="Navarro D."/>
            <person name="Riley R."/>
            <person name="Grigoriev I.V."/>
            <person name="Zhou S."/>
            <person name="Raouche S."/>
            <person name="Rosso M.N."/>
        </authorList>
    </citation>
    <scope>NUCLEOTIDE SEQUENCE [LARGE SCALE GENOMIC DNA]</scope>
    <source>
        <strain evidence="2 3">BRFM 1820</strain>
    </source>
</reference>
<evidence type="ECO:0000256" key="1">
    <source>
        <dbReference type="SAM" id="MobiDB-lite"/>
    </source>
</evidence>
<dbReference type="AlphaFoldDB" id="A0A371CJL2"/>
<name>A0A371CJL2_9APHY</name>
<proteinExistence type="predicted"/>
<accession>A0A371CJL2</accession>
<evidence type="ECO:0000313" key="2">
    <source>
        <dbReference type="EMBL" id="RDX40468.1"/>
    </source>
</evidence>
<keyword evidence="3" id="KW-1185">Reference proteome</keyword>
<dbReference type="Proteomes" id="UP000256964">
    <property type="component" value="Unassembled WGS sequence"/>
</dbReference>
<organism evidence="2 3">
    <name type="scientific">Lentinus brumalis</name>
    <dbReference type="NCBI Taxonomy" id="2498619"/>
    <lineage>
        <taxon>Eukaryota</taxon>
        <taxon>Fungi</taxon>
        <taxon>Dikarya</taxon>
        <taxon>Basidiomycota</taxon>
        <taxon>Agaricomycotina</taxon>
        <taxon>Agaricomycetes</taxon>
        <taxon>Polyporales</taxon>
        <taxon>Polyporaceae</taxon>
        <taxon>Lentinus</taxon>
    </lineage>
</organism>
<protein>
    <submittedName>
        <fullName evidence="2">Uncharacterized protein</fullName>
    </submittedName>
</protein>
<evidence type="ECO:0000313" key="3">
    <source>
        <dbReference type="Proteomes" id="UP000256964"/>
    </source>
</evidence>
<sequence>MEDMHRRLAAGLEDANQVRHSPACSRAFASPRTRARKRSTPPYRCMRLRARSRVPLAGPTHIYPHSDRAAGAGQDRPRIHVSADPPVRRVDSASIPASAPPGSRHRLILTRRHRQSTRYLQGMPVARIRRLRGVSSAGRSSNVGMQCPGVWGRESGVGSRCVNDTQAEYLFPQHCCTVVI</sequence>
<gene>
    <name evidence="2" type="ORF">OH76DRAFT_337104</name>
</gene>
<feature type="region of interest" description="Disordered" evidence="1">
    <location>
        <begin position="57"/>
        <end position="78"/>
    </location>
</feature>